<evidence type="ECO:0000313" key="1">
    <source>
        <dbReference type="EMBL" id="KAI6089285.1"/>
    </source>
</evidence>
<reference evidence="1 2" key="1">
    <citation type="journal article" date="2022" name="New Phytol.">
        <title>Ecological generalism drives hyperdiversity of secondary metabolite gene clusters in xylarialean endophytes.</title>
        <authorList>
            <person name="Franco M.E.E."/>
            <person name="Wisecaver J.H."/>
            <person name="Arnold A.E."/>
            <person name="Ju Y.M."/>
            <person name="Slot J.C."/>
            <person name="Ahrendt S."/>
            <person name="Moore L.P."/>
            <person name="Eastman K.E."/>
            <person name="Scott K."/>
            <person name="Konkel Z."/>
            <person name="Mondo S.J."/>
            <person name="Kuo A."/>
            <person name="Hayes R.D."/>
            <person name="Haridas S."/>
            <person name="Andreopoulos B."/>
            <person name="Riley R."/>
            <person name="LaButti K."/>
            <person name="Pangilinan J."/>
            <person name="Lipzen A."/>
            <person name="Amirebrahimi M."/>
            <person name="Yan J."/>
            <person name="Adam C."/>
            <person name="Keymanesh K."/>
            <person name="Ng V."/>
            <person name="Louie K."/>
            <person name="Northen T."/>
            <person name="Drula E."/>
            <person name="Henrissat B."/>
            <person name="Hsieh H.M."/>
            <person name="Youens-Clark K."/>
            <person name="Lutzoni F."/>
            <person name="Miadlikowska J."/>
            <person name="Eastwood D.C."/>
            <person name="Hamelin R.C."/>
            <person name="Grigoriev I.V."/>
            <person name="U'Ren J.M."/>
        </authorList>
    </citation>
    <scope>NUCLEOTIDE SEQUENCE [LARGE SCALE GENOMIC DNA]</scope>
    <source>
        <strain evidence="1 2">ER1909</strain>
    </source>
</reference>
<name>A0ACC0D9U8_9PEZI</name>
<gene>
    <name evidence="1" type="ORF">F4821DRAFT_231540</name>
</gene>
<dbReference type="EMBL" id="MU394296">
    <property type="protein sequence ID" value="KAI6089285.1"/>
    <property type="molecule type" value="Genomic_DNA"/>
</dbReference>
<sequence>MSHLIEPPFNEEDQLNDSTETVLATHCGIGNTPSDWHERFATDLKTKLLDEMYDYLWLVAKKDGKHVDSLHEHLIKKRVITIAEDPRLHLVWLYDTLYLKPIPDYLLNHTIWSNYICAKAIHQAQGSQQYNYAAALGFLRSYGLLIRYPSDFIIAKQANLVPDVDFGKFQKFIQPFRDISDDQVARRYHFGQFRLTRLNIAIRILRLFSTKRVFPWSYQQQYWQTGQYLQNFGALVAFIFVILSLILTSMQVALAALGPDTWMNFVQLCRNFSVTVIAFAVFPILLAILIILGILTSQGLFALGEKRKERRLQKGLQTQP</sequence>
<evidence type="ECO:0000313" key="2">
    <source>
        <dbReference type="Proteomes" id="UP001497680"/>
    </source>
</evidence>
<accession>A0ACC0D9U8</accession>
<comment type="caution">
    <text evidence="1">The sequence shown here is derived from an EMBL/GenBank/DDBJ whole genome shotgun (WGS) entry which is preliminary data.</text>
</comment>
<protein>
    <submittedName>
        <fullName evidence="1">Uncharacterized protein</fullName>
    </submittedName>
</protein>
<organism evidence="1 2">
    <name type="scientific">Hypoxylon rubiginosum</name>
    <dbReference type="NCBI Taxonomy" id="110542"/>
    <lineage>
        <taxon>Eukaryota</taxon>
        <taxon>Fungi</taxon>
        <taxon>Dikarya</taxon>
        <taxon>Ascomycota</taxon>
        <taxon>Pezizomycotina</taxon>
        <taxon>Sordariomycetes</taxon>
        <taxon>Xylariomycetidae</taxon>
        <taxon>Xylariales</taxon>
        <taxon>Hypoxylaceae</taxon>
        <taxon>Hypoxylon</taxon>
    </lineage>
</organism>
<keyword evidence="2" id="KW-1185">Reference proteome</keyword>
<dbReference type="Proteomes" id="UP001497680">
    <property type="component" value="Unassembled WGS sequence"/>
</dbReference>
<proteinExistence type="predicted"/>